<evidence type="ECO:0000313" key="4">
    <source>
        <dbReference type="Proteomes" id="UP001217178"/>
    </source>
</evidence>
<dbReference type="EMBL" id="JAQRFI010000104">
    <property type="protein sequence ID" value="MDC9591573.1"/>
    <property type="molecule type" value="Genomic_DNA"/>
</dbReference>
<organism evidence="3 4">
    <name type="scientific">Xenorhabdus yunnanensis</name>
    <dbReference type="NCBI Taxonomy" id="3025878"/>
    <lineage>
        <taxon>Bacteria</taxon>
        <taxon>Pseudomonadati</taxon>
        <taxon>Pseudomonadota</taxon>
        <taxon>Gammaproteobacteria</taxon>
        <taxon>Enterobacterales</taxon>
        <taxon>Morganellaceae</taxon>
        <taxon>Xenorhabdus</taxon>
    </lineage>
</organism>
<evidence type="ECO:0000313" key="3">
    <source>
        <dbReference type="EMBL" id="MDC9591573.1"/>
    </source>
</evidence>
<dbReference type="Proteomes" id="UP001217178">
    <property type="component" value="Unassembled WGS sequence"/>
</dbReference>
<dbReference type="InterPro" id="IPR025479">
    <property type="entry name" value="DUF4329"/>
</dbReference>
<accession>A0ABT5LM13</accession>
<dbReference type="PRINTS" id="PR00394">
    <property type="entry name" value="RHSPROTEIN"/>
</dbReference>
<name>A0ABT5LM13_9GAMM</name>
<dbReference type="InterPro" id="IPR022385">
    <property type="entry name" value="Rhs_assc_core"/>
</dbReference>
<evidence type="ECO:0000256" key="1">
    <source>
        <dbReference type="SAM" id="MobiDB-lite"/>
    </source>
</evidence>
<comment type="caution">
    <text evidence="3">The sequence shown here is derived from an EMBL/GenBank/DDBJ whole genome shotgun (WGS) entry which is preliminary data.</text>
</comment>
<dbReference type="Gene3D" id="2.180.10.10">
    <property type="entry name" value="RHS repeat-associated core"/>
    <property type="match status" value="1"/>
</dbReference>
<dbReference type="NCBIfam" id="TIGR03696">
    <property type="entry name" value="Rhs_assc_core"/>
    <property type="match status" value="1"/>
</dbReference>
<keyword evidence="4" id="KW-1185">Reference proteome</keyword>
<proteinExistence type="predicted"/>
<dbReference type="RefSeq" id="WP_273556787.1">
    <property type="nucleotide sequence ID" value="NZ_JAQRFI010000104.1"/>
</dbReference>
<feature type="region of interest" description="Disordered" evidence="1">
    <location>
        <begin position="179"/>
        <end position="198"/>
    </location>
</feature>
<dbReference type="InterPro" id="IPR050708">
    <property type="entry name" value="T6SS_VgrG/RHS"/>
</dbReference>
<evidence type="ECO:0000259" key="2">
    <source>
        <dbReference type="Pfam" id="PF14220"/>
    </source>
</evidence>
<dbReference type="PANTHER" id="PTHR32305:SF15">
    <property type="entry name" value="PROTEIN RHSA-RELATED"/>
    <property type="match status" value="1"/>
</dbReference>
<dbReference type="Pfam" id="PF14220">
    <property type="entry name" value="DUF4329"/>
    <property type="match status" value="1"/>
</dbReference>
<protein>
    <submittedName>
        <fullName evidence="3">DUF4329 domain-containing protein</fullName>
    </submittedName>
</protein>
<feature type="domain" description="DUF4329" evidence="2">
    <location>
        <begin position="133"/>
        <end position="260"/>
    </location>
</feature>
<sequence>MGNGRHELIAGNIQTQYAVCAPTGEPLALFDEAGHRVWRQPPQSLYGLRLGVPGENAELNPGIQFAGQWLDEESGLVYNRFRYYSPVAGQYLTPDPIGLLGGKNPYSYVHNPTGWTDPLGLSRKCGKGFSSADDAARAALNKYNPMSLRMNKEYGGIIFRAKDGSYGYTRGMLGKSRTAPTFKETSKRLPKDATPVGQYHTHGDYADDAFKRTNKAGDVHNSDNFSPADIRIHNAASRTFPGFINALGTPSGQFKKITGFISHYSEAIHL</sequence>
<gene>
    <name evidence="3" type="ORF">PSI23_20395</name>
</gene>
<reference evidence="3 4" key="1">
    <citation type="submission" date="2023-02" db="EMBL/GenBank/DDBJ databases">
        <title>Entomopathogenic bacteria.</title>
        <authorList>
            <person name="Machado R.A."/>
        </authorList>
    </citation>
    <scope>NUCLEOTIDE SEQUENCE [LARGE SCALE GENOMIC DNA]</scope>
    <source>
        <strain evidence="3 4">XENO-10</strain>
    </source>
</reference>
<dbReference type="PANTHER" id="PTHR32305">
    <property type="match status" value="1"/>
</dbReference>